<sequence>MYQQAIRYVNYLSQHTRPDLVYIVNHLARFLTKPNTNHWNAVKHLFLYIKGTANWGIYYQARIISDDLRPAIEGWADSDYANCSIDCKSISGNVGMVFGNPISWLSKPQTIIAQSTAEAEFVSMNVCSKQLQ</sequence>
<dbReference type="PANTHER" id="PTHR11439">
    <property type="entry name" value="GAG-POL-RELATED RETROTRANSPOSON"/>
    <property type="match status" value="1"/>
</dbReference>
<reference evidence="1" key="1">
    <citation type="submission" date="2021-03" db="EMBL/GenBank/DDBJ databases">
        <title>Draft genome sequence of rust myrtle Austropuccinia psidii MF-1, a brazilian biotype.</title>
        <authorList>
            <person name="Quecine M.C."/>
            <person name="Pachon D.M.R."/>
            <person name="Bonatelli M.L."/>
            <person name="Correr F.H."/>
            <person name="Franceschini L.M."/>
            <person name="Leite T.F."/>
            <person name="Margarido G.R.A."/>
            <person name="Almeida C.A."/>
            <person name="Ferrarezi J.A."/>
            <person name="Labate C.A."/>
        </authorList>
    </citation>
    <scope>NUCLEOTIDE SEQUENCE</scope>
    <source>
        <strain evidence="1">MF-1</strain>
    </source>
</reference>
<dbReference type="AlphaFoldDB" id="A0A9Q3IEW0"/>
<keyword evidence="2" id="KW-1185">Reference proteome</keyword>
<organism evidence="1 2">
    <name type="scientific">Austropuccinia psidii MF-1</name>
    <dbReference type="NCBI Taxonomy" id="1389203"/>
    <lineage>
        <taxon>Eukaryota</taxon>
        <taxon>Fungi</taxon>
        <taxon>Dikarya</taxon>
        <taxon>Basidiomycota</taxon>
        <taxon>Pucciniomycotina</taxon>
        <taxon>Pucciniomycetes</taxon>
        <taxon>Pucciniales</taxon>
        <taxon>Sphaerophragmiaceae</taxon>
        <taxon>Austropuccinia</taxon>
    </lineage>
</organism>
<dbReference type="Proteomes" id="UP000765509">
    <property type="component" value="Unassembled WGS sequence"/>
</dbReference>
<evidence type="ECO:0000313" key="2">
    <source>
        <dbReference type="Proteomes" id="UP000765509"/>
    </source>
</evidence>
<dbReference type="EMBL" id="AVOT02043551">
    <property type="protein sequence ID" value="MBW0538973.1"/>
    <property type="molecule type" value="Genomic_DNA"/>
</dbReference>
<evidence type="ECO:0008006" key="3">
    <source>
        <dbReference type="Google" id="ProtNLM"/>
    </source>
</evidence>
<comment type="caution">
    <text evidence="1">The sequence shown here is derived from an EMBL/GenBank/DDBJ whole genome shotgun (WGS) entry which is preliminary data.</text>
</comment>
<name>A0A9Q3IEW0_9BASI</name>
<accession>A0A9Q3IEW0</accession>
<dbReference type="OrthoDB" id="2506833at2759"/>
<dbReference type="CDD" id="cd09272">
    <property type="entry name" value="RNase_HI_RT_Ty1"/>
    <property type="match status" value="1"/>
</dbReference>
<gene>
    <name evidence="1" type="ORF">O181_078688</name>
</gene>
<proteinExistence type="predicted"/>
<evidence type="ECO:0000313" key="1">
    <source>
        <dbReference type="EMBL" id="MBW0538973.1"/>
    </source>
</evidence>
<protein>
    <recommendedName>
        <fullName evidence="3">Mitochondrial protein</fullName>
    </recommendedName>
</protein>